<feature type="repeat" description="PPR" evidence="1">
    <location>
        <begin position="263"/>
        <end position="297"/>
    </location>
</feature>
<dbReference type="InterPro" id="IPR002885">
    <property type="entry name" value="PPR_rpt"/>
</dbReference>
<dbReference type="EMBL" id="JAEPRC010000125">
    <property type="protein sequence ID" value="KAG2207627.1"/>
    <property type="molecule type" value="Genomic_DNA"/>
</dbReference>
<reference evidence="2" key="1">
    <citation type="submission" date="2020-12" db="EMBL/GenBank/DDBJ databases">
        <title>Metabolic potential, ecology and presence of endohyphal bacteria is reflected in genomic diversity of Mucoromycotina.</title>
        <authorList>
            <person name="Muszewska A."/>
            <person name="Okrasinska A."/>
            <person name="Steczkiewicz K."/>
            <person name="Drgas O."/>
            <person name="Orlowska M."/>
            <person name="Perlinska-Lenart U."/>
            <person name="Aleksandrzak-Piekarczyk T."/>
            <person name="Szatraj K."/>
            <person name="Zielenkiewicz U."/>
            <person name="Pilsyk S."/>
            <person name="Malc E."/>
            <person name="Mieczkowski P."/>
            <person name="Kruszewska J.S."/>
            <person name="Biernat P."/>
            <person name="Pawlowska J."/>
        </authorList>
    </citation>
    <scope>NUCLEOTIDE SEQUENCE</scope>
    <source>
        <strain evidence="2">CBS 226.32</strain>
    </source>
</reference>
<comment type="caution">
    <text evidence="2">The sequence shown here is derived from an EMBL/GenBank/DDBJ whole genome shotgun (WGS) entry which is preliminary data.</text>
</comment>
<organism evidence="2 3">
    <name type="scientific">Mucor plumbeus</name>
    <dbReference type="NCBI Taxonomy" id="97098"/>
    <lineage>
        <taxon>Eukaryota</taxon>
        <taxon>Fungi</taxon>
        <taxon>Fungi incertae sedis</taxon>
        <taxon>Mucoromycota</taxon>
        <taxon>Mucoromycotina</taxon>
        <taxon>Mucoromycetes</taxon>
        <taxon>Mucorales</taxon>
        <taxon>Mucorineae</taxon>
        <taxon>Mucoraceae</taxon>
        <taxon>Mucor</taxon>
    </lineage>
</organism>
<dbReference type="GO" id="GO:0005739">
    <property type="term" value="C:mitochondrion"/>
    <property type="evidence" value="ECO:0007669"/>
    <property type="project" value="TreeGrafter"/>
</dbReference>
<dbReference type="OrthoDB" id="185373at2759"/>
<dbReference type="InterPro" id="IPR011990">
    <property type="entry name" value="TPR-like_helical_dom_sf"/>
</dbReference>
<dbReference type="GO" id="GO:0006396">
    <property type="term" value="P:RNA processing"/>
    <property type="evidence" value="ECO:0007669"/>
    <property type="project" value="TreeGrafter"/>
</dbReference>
<name>A0A8H7RC82_9FUNG</name>
<dbReference type="Proteomes" id="UP000650833">
    <property type="component" value="Unassembled WGS sequence"/>
</dbReference>
<sequence>MVFRSCLCSKKYQPLTLYKLRPSYGPFKYPGILLNHPRRQQPFRKLNTTSTCTTTNTISTHQLEQEIKSPTSNKSTEFQQELNFVLNKKYTTKQSKSYYRRLSKQSPEQLANFLGSTAKARGYNKDLVRVVVDAAAYWPLPTIQSVLNIWGNQFLYLQLGILNSILLKKYVIDRDIVPIINTLPIDGKLSDLMPFYNSALSKCLNSKEYEHVRLIINIMKERNIALDTASFNILLRMKLSKGGSDVPAFKVYQELLDEGSSPNHATFNTFIKHAVHHKQWDTLEKWLDLMKKENVKPTPVTQRILFRALCVNSKERDLSRAFDRVSAIVPLSKQEEFLNTGTAALLDVKRNSAATDLLKATLGLETKLSTYAYNLLLRSLCQKGQIESAQNVLTSMITSDSIPEPDIISFTTVIHGLIRHSDKIDLNQINALYDMLEQQDLRTNNVLQSVILYGLIKSKNNSNLSRTRLLFNSIITNKNRAQIPVQHGDSPLSEMNTYNMMIDFYFLHFHKSKSFKNQIPKEVFQLLNEAVETKKLEPTIATLNIMVRGLAVLNKDLVAAEKIVSLLKSKGVEADETTIWYLAKSAYRQGQISKARQLIDSFEHPIEKSGLKNLKLTLNKWINNEEPTTTTITTITTTATIATQNL</sequence>
<dbReference type="AlphaFoldDB" id="A0A8H7RC82"/>
<evidence type="ECO:0000256" key="1">
    <source>
        <dbReference type="PROSITE-ProRule" id="PRU00708"/>
    </source>
</evidence>
<dbReference type="PANTHER" id="PTHR47934:SF6">
    <property type="entry name" value="MITOCHONDRIAL GROUP I INTRON SPLICING FACTOR CCM1-RELATED"/>
    <property type="match status" value="1"/>
</dbReference>
<dbReference type="Pfam" id="PF01535">
    <property type="entry name" value="PPR"/>
    <property type="match status" value="1"/>
</dbReference>
<proteinExistence type="predicted"/>
<evidence type="ECO:0008006" key="4">
    <source>
        <dbReference type="Google" id="ProtNLM"/>
    </source>
</evidence>
<dbReference type="NCBIfam" id="TIGR00756">
    <property type="entry name" value="PPR"/>
    <property type="match status" value="1"/>
</dbReference>
<dbReference type="GO" id="GO:0007005">
    <property type="term" value="P:mitochondrion organization"/>
    <property type="evidence" value="ECO:0007669"/>
    <property type="project" value="TreeGrafter"/>
</dbReference>
<dbReference type="Gene3D" id="1.25.40.10">
    <property type="entry name" value="Tetratricopeptide repeat domain"/>
    <property type="match status" value="3"/>
</dbReference>
<evidence type="ECO:0000313" key="3">
    <source>
        <dbReference type="Proteomes" id="UP000650833"/>
    </source>
</evidence>
<dbReference type="PANTHER" id="PTHR47934">
    <property type="entry name" value="PENTATRICOPEPTIDE REPEAT-CONTAINING PROTEIN PET309, MITOCHONDRIAL"/>
    <property type="match status" value="1"/>
</dbReference>
<keyword evidence="3" id="KW-1185">Reference proteome</keyword>
<protein>
    <recommendedName>
        <fullName evidence="4">Pentatricopeptide repeat-containing protein</fullName>
    </recommendedName>
</protein>
<dbReference type="PROSITE" id="PS51375">
    <property type="entry name" value="PPR"/>
    <property type="match status" value="2"/>
</dbReference>
<accession>A0A8H7RC82</accession>
<dbReference type="GO" id="GO:0003729">
    <property type="term" value="F:mRNA binding"/>
    <property type="evidence" value="ECO:0007669"/>
    <property type="project" value="TreeGrafter"/>
</dbReference>
<dbReference type="Pfam" id="PF13041">
    <property type="entry name" value="PPR_2"/>
    <property type="match status" value="1"/>
</dbReference>
<evidence type="ECO:0000313" key="2">
    <source>
        <dbReference type="EMBL" id="KAG2207627.1"/>
    </source>
</evidence>
<gene>
    <name evidence="2" type="ORF">INT46_003513</name>
</gene>
<dbReference type="InterPro" id="IPR051114">
    <property type="entry name" value="Mito_RNA_Proc_CCM1"/>
</dbReference>
<feature type="repeat" description="PPR" evidence="1">
    <location>
        <begin position="369"/>
        <end position="403"/>
    </location>
</feature>